<dbReference type="AlphaFoldDB" id="A0A7V2SW85"/>
<sequence>MQYIEFVGKLSGLNSSMSICCSGAPVFSLNANDMDLVEFADPVYSSGWQEFSWDLSGYSGSVELAIFAGNTDYNDFNSWVYVDDISPKAPPASPVPEPTTALLLCSGLGVLLLKRLRGVMY</sequence>
<dbReference type="InterPro" id="IPR013424">
    <property type="entry name" value="Ice-binding_C"/>
</dbReference>
<comment type="caution">
    <text evidence="1">The sequence shown here is derived from an EMBL/GenBank/DDBJ whole genome shotgun (WGS) entry which is preliminary data.</text>
</comment>
<dbReference type="Proteomes" id="UP000885797">
    <property type="component" value="Unassembled WGS sequence"/>
</dbReference>
<dbReference type="NCBIfam" id="TIGR02595">
    <property type="entry name" value="PEP_CTERM"/>
    <property type="match status" value="1"/>
</dbReference>
<reference evidence="1" key="1">
    <citation type="journal article" date="2020" name="mSystems">
        <title>Genome- and Community-Level Interaction Insights into Carbon Utilization and Element Cycling Functions of Hydrothermarchaeota in Hydrothermal Sediment.</title>
        <authorList>
            <person name="Zhou Z."/>
            <person name="Liu Y."/>
            <person name="Xu W."/>
            <person name="Pan J."/>
            <person name="Luo Z.H."/>
            <person name="Li M."/>
        </authorList>
    </citation>
    <scope>NUCLEOTIDE SEQUENCE [LARGE SCALE GENOMIC DNA]</scope>
    <source>
        <strain evidence="1">HyVt-503</strain>
    </source>
</reference>
<gene>
    <name evidence="1" type="ORF">ENJ63_03315</name>
</gene>
<evidence type="ECO:0000313" key="1">
    <source>
        <dbReference type="EMBL" id="HFC46891.1"/>
    </source>
</evidence>
<dbReference type="EMBL" id="DRND01000262">
    <property type="protein sequence ID" value="HFC46891.1"/>
    <property type="molecule type" value="Genomic_DNA"/>
</dbReference>
<proteinExistence type="predicted"/>
<protein>
    <submittedName>
        <fullName evidence="1">PEP-CTERM sorting domain-containing protein</fullName>
    </submittedName>
</protein>
<accession>A0A7V2SW85</accession>
<organism evidence="1">
    <name type="scientific">Dissulfuribacter thermophilus</name>
    <dbReference type="NCBI Taxonomy" id="1156395"/>
    <lineage>
        <taxon>Bacteria</taxon>
        <taxon>Pseudomonadati</taxon>
        <taxon>Thermodesulfobacteriota</taxon>
        <taxon>Dissulfuribacteria</taxon>
        <taxon>Dissulfuribacterales</taxon>
        <taxon>Dissulfuribacteraceae</taxon>
        <taxon>Dissulfuribacter</taxon>
    </lineage>
</organism>
<name>A0A7V2SW85_9BACT</name>